<keyword evidence="3" id="KW-0677">Repeat</keyword>
<evidence type="ECO:0000256" key="5">
    <source>
        <dbReference type="ARBA" id="ARBA00022833"/>
    </source>
</evidence>
<dbReference type="EMBL" id="KB445556">
    <property type="protein sequence ID" value="EMC96071.1"/>
    <property type="molecule type" value="Genomic_DNA"/>
</dbReference>
<dbReference type="GO" id="GO:0008270">
    <property type="term" value="F:zinc ion binding"/>
    <property type="evidence" value="ECO:0007669"/>
    <property type="project" value="UniProtKB-KW"/>
</dbReference>
<dbReference type="GO" id="GO:0000785">
    <property type="term" value="C:chromatin"/>
    <property type="evidence" value="ECO:0007669"/>
    <property type="project" value="TreeGrafter"/>
</dbReference>
<name>M2MHI8_BAUPA</name>
<evidence type="ECO:0000313" key="10">
    <source>
        <dbReference type="Proteomes" id="UP000011761"/>
    </source>
</evidence>
<dbReference type="GO" id="GO:0000978">
    <property type="term" value="F:RNA polymerase II cis-regulatory region sequence-specific DNA binding"/>
    <property type="evidence" value="ECO:0007669"/>
    <property type="project" value="InterPro"/>
</dbReference>
<evidence type="ECO:0000259" key="8">
    <source>
        <dbReference type="Pfam" id="PF04082"/>
    </source>
</evidence>
<evidence type="ECO:0000256" key="6">
    <source>
        <dbReference type="ARBA" id="ARBA00023242"/>
    </source>
</evidence>
<dbReference type="GO" id="GO:0000981">
    <property type="term" value="F:DNA-binding transcription factor activity, RNA polymerase II-specific"/>
    <property type="evidence" value="ECO:0007669"/>
    <property type="project" value="InterPro"/>
</dbReference>
<dbReference type="GO" id="GO:0005634">
    <property type="term" value="C:nucleus"/>
    <property type="evidence" value="ECO:0007669"/>
    <property type="project" value="UniProtKB-SubCell"/>
</dbReference>
<evidence type="ECO:0000313" key="9">
    <source>
        <dbReference type="EMBL" id="EMC96071.1"/>
    </source>
</evidence>
<organism evidence="9 10">
    <name type="scientific">Baudoinia panamericana (strain UAMH 10762)</name>
    <name type="common">Angels' share fungus</name>
    <name type="synonym">Baudoinia compniacensis (strain UAMH 10762)</name>
    <dbReference type="NCBI Taxonomy" id="717646"/>
    <lineage>
        <taxon>Eukaryota</taxon>
        <taxon>Fungi</taxon>
        <taxon>Dikarya</taxon>
        <taxon>Ascomycota</taxon>
        <taxon>Pezizomycotina</taxon>
        <taxon>Dothideomycetes</taxon>
        <taxon>Dothideomycetidae</taxon>
        <taxon>Mycosphaerellales</taxon>
        <taxon>Teratosphaeriaceae</taxon>
        <taxon>Baudoinia</taxon>
    </lineage>
</organism>
<accession>M2MHI8</accession>
<dbReference type="InterPro" id="IPR007219">
    <property type="entry name" value="XnlR_reg_dom"/>
</dbReference>
<dbReference type="Pfam" id="PF04082">
    <property type="entry name" value="Fungal_trans"/>
    <property type="match status" value="1"/>
</dbReference>
<protein>
    <recommendedName>
        <fullName evidence="8">Xylanolytic transcriptional activator regulatory domain-containing protein</fullName>
    </recommendedName>
</protein>
<keyword evidence="10" id="KW-1185">Reference proteome</keyword>
<dbReference type="KEGG" id="bcom:BAUCODRAFT_34838"/>
<feature type="domain" description="Xylanolytic transcriptional activator regulatory" evidence="8">
    <location>
        <begin position="138"/>
        <end position="340"/>
    </location>
</feature>
<dbReference type="GO" id="GO:0006351">
    <property type="term" value="P:DNA-templated transcription"/>
    <property type="evidence" value="ECO:0007669"/>
    <property type="project" value="InterPro"/>
</dbReference>
<evidence type="ECO:0000256" key="7">
    <source>
        <dbReference type="SAM" id="MobiDB-lite"/>
    </source>
</evidence>
<feature type="region of interest" description="Disordered" evidence="7">
    <location>
        <begin position="1"/>
        <end position="33"/>
    </location>
</feature>
<dbReference type="PANTHER" id="PTHR40626:SF14">
    <property type="entry name" value="C2H2 TYPE ZINC FINGER DOMAIN PROTEIN (AFU_ORTHOLOGUE AFUA_1G02360)"/>
    <property type="match status" value="1"/>
</dbReference>
<dbReference type="InterPro" id="IPR051059">
    <property type="entry name" value="VerF-like"/>
</dbReference>
<dbReference type="OrthoDB" id="3945418at2759"/>
<keyword evidence="4" id="KW-0863">Zinc-finger</keyword>
<gene>
    <name evidence="9" type="ORF">BAUCODRAFT_34838</name>
</gene>
<dbReference type="AlphaFoldDB" id="M2MHI8"/>
<dbReference type="OMA" id="WHTVCLE"/>
<evidence type="ECO:0000256" key="4">
    <source>
        <dbReference type="ARBA" id="ARBA00022771"/>
    </source>
</evidence>
<comment type="subcellular location">
    <subcellularLocation>
        <location evidence="1">Nucleus</location>
    </subcellularLocation>
</comment>
<evidence type="ECO:0000256" key="2">
    <source>
        <dbReference type="ARBA" id="ARBA00022723"/>
    </source>
</evidence>
<proteinExistence type="predicted"/>
<dbReference type="RefSeq" id="XP_007676868.1">
    <property type="nucleotide sequence ID" value="XM_007678678.1"/>
</dbReference>
<keyword evidence="2" id="KW-0479">Metal-binding</keyword>
<dbReference type="Proteomes" id="UP000011761">
    <property type="component" value="Unassembled WGS sequence"/>
</dbReference>
<keyword evidence="6" id="KW-0539">Nucleus</keyword>
<dbReference type="GeneID" id="19112532"/>
<evidence type="ECO:0000256" key="1">
    <source>
        <dbReference type="ARBA" id="ARBA00004123"/>
    </source>
</evidence>
<dbReference type="HOGENOM" id="CLU_024140_0_0_1"/>
<feature type="compositionally biased region" description="Polar residues" evidence="7">
    <location>
        <begin position="24"/>
        <end position="33"/>
    </location>
</feature>
<dbReference type="PANTHER" id="PTHR40626">
    <property type="entry name" value="MIP31509P"/>
    <property type="match status" value="1"/>
</dbReference>
<reference evidence="9 10" key="1">
    <citation type="journal article" date="2012" name="PLoS Pathog.">
        <title>Diverse lifestyles and strategies of plant pathogenesis encoded in the genomes of eighteen Dothideomycetes fungi.</title>
        <authorList>
            <person name="Ohm R.A."/>
            <person name="Feau N."/>
            <person name="Henrissat B."/>
            <person name="Schoch C.L."/>
            <person name="Horwitz B.A."/>
            <person name="Barry K.W."/>
            <person name="Condon B.J."/>
            <person name="Copeland A.C."/>
            <person name="Dhillon B."/>
            <person name="Glaser F."/>
            <person name="Hesse C.N."/>
            <person name="Kosti I."/>
            <person name="LaButti K."/>
            <person name="Lindquist E.A."/>
            <person name="Lucas S."/>
            <person name="Salamov A.A."/>
            <person name="Bradshaw R.E."/>
            <person name="Ciuffetti L."/>
            <person name="Hamelin R.C."/>
            <person name="Kema G.H.J."/>
            <person name="Lawrence C."/>
            <person name="Scott J.A."/>
            <person name="Spatafora J.W."/>
            <person name="Turgeon B.G."/>
            <person name="de Wit P.J.G.M."/>
            <person name="Zhong S."/>
            <person name="Goodwin S.B."/>
            <person name="Grigoriev I.V."/>
        </authorList>
    </citation>
    <scope>NUCLEOTIDE SEQUENCE [LARGE SCALE GENOMIC DNA]</scope>
    <source>
        <strain evidence="9 10">UAMH 10762</strain>
    </source>
</reference>
<keyword evidence="5" id="KW-0862">Zinc</keyword>
<dbReference type="eggNOG" id="KOG1721">
    <property type="taxonomic scope" value="Eukaryota"/>
</dbReference>
<evidence type="ECO:0000256" key="3">
    <source>
        <dbReference type="ARBA" id="ARBA00022737"/>
    </source>
</evidence>
<sequence length="619" mass="67419">MEIIDPLSNARESANIDEFDDSGLGSSIPLTPGSGNPNLGCNMPQLETLWPASDELYALLTTHPSPWDLPSLPPLDLSFIDLPSAEQQVTTEQPPRSSGRARQAMQHLDNLIKDLSFSLSREVERLGVVGDFLDMCMNMFHSRFLAVFPVVHQPTFSVKDCTPPLLLNMIALGSLFVATDGAITRGESLWKLAHTAVATSWHSMLQYQGPEDAMPGVQLILTAFLGQAYALLSRNRSIRLTSHVFHGLGFYWARLSRLPCDMPSPQLPSLGNDAETRTTQWKAWAAWETCNRALLGHYILDGLISGMSGLPGSVRHTTNRMRLPSSEQSWEADSADIWIAAMSEEDAVPALTFRELLNEIFDIRTPLTCKPASHMCIPALLEALQSLVSDSHEAGGESVALPPKSAVSHALWRVYDQYINSSPHLPAFARTDLTIRWHTICIGVIVPLSLLIGGLCNKLNVNQDLFPNAGRAADASLERDTAPARQAILHAVAIADLVQNVPFAKLQALHLPLALLTAEAVLLTIIAGAGSHKVTLPASICWRTVCLHDEQVATTEPSTQATHAYLSAGMLRAGTPAAPRSLTQDVFTLHHVLESLALSWGIAKDMCLLLRRIIAVVTS</sequence>